<keyword evidence="3" id="KW-1185">Reference proteome</keyword>
<accession>A0A8S4R343</accession>
<feature type="non-terminal residue" evidence="2">
    <location>
        <position position="1"/>
    </location>
</feature>
<name>A0A8S4R343_9NEOP</name>
<evidence type="ECO:0000256" key="1">
    <source>
        <dbReference type="SAM" id="MobiDB-lite"/>
    </source>
</evidence>
<dbReference type="EMBL" id="CAKXAJ010022300">
    <property type="protein sequence ID" value="CAH2227047.1"/>
    <property type="molecule type" value="Genomic_DNA"/>
</dbReference>
<dbReference type="OrthoDB" id="8188991at2759"/>
<evidence type="ECO:0000313" key="3">
    <source>
        <dbReference type="Proteomes" id="UP000838756"/>
    </source>
</evidence>
<comment type="caution">
    <text evidence="2">The sequence shown here is derived from an EMBL/GenBank/DDBJ whole genome shotgun (WGS) entry which is preliminary data.</text>
</comment>
<protein>
    <submittedName>
        <fullName evidence="2">Jg19665 protein</fullName>
    </submittedName>
</protein>
<gene>
    <name evidence="2" type="primary">jg19665</name>
    <name evidence="2" type="ORF">PAEG_LOCUS7582</name>
</gene>
<sequence>KAFIDAYTSVRGEYKRLRTVHETEGGKTWDIVRNAALKELKEKHEDAKLFNEKDEPTAEHLEMLLWAYSPEAARVKKVIPETEAAKDVNDRKRRSSGHDSDDTPSKKKKE</sequence>
<evidence type="ECO:0000313" key="2">
    <source>
        <dbReference type="EMBL" id="CAH2227047.1"/>
    </source>
</evidence>
<dbReference type="Proteomes" id="UP000838756">
    <property type="component" value="Unassembled WGS sequence"/>
</dbReference>
<dbReference type="AlphaFoldDB" id="A0A8S4R343"/>
<feature type="region of interest" description="Disordered" evidence="1">
    <location>
        <begin position="77"/>
        <end position="110"/>
    </location>
</feature>
<proteinExistence type="predicted"/>
<reference evidence="2" key="1">
    <citation type="submission" date="2022-03" db="EMBL/GenBank/DDBJ databases">
        <authorList>
            <person name="Lindestad O."/>
        </authorList>
    </citation>
    <scope>NUCLEOTIDE SEQUENCE</scope>
</reference>
<feature type="compositionally biased region" description="Basic and acidic residues" evidence="1">
    <location>
        <begin position="78"/>
        <end position="110"/>
    </location>
</feature>
<organism evidence="2 3">
    <name type="scientific">Pararge aegeria aegeria</name>
    <dbReference type="NCBI Taxonomy" id="348720"/>
    <lineage>
        <taxon>Eukaryota</taxon>
        <taxon>Metazoa</taxon>
        <taxon>Ecdysozoa</taxon>
        <taxon>Arthropoda</taxon>
        <taxon>Hexapoda</taxon>
        <taxon>Insecta</taxon>
        <taxon>Pterygota</taxon>
        <taxon>Neoptera</taxon>
        <taxon>Endopterygota</taxon>
        <taxon>Lepidoptera</taxon>
        <taxon>Glossata</taxon>
        <taxon>Ditrysia</taxon>
        <taxon>Papilionoidea</taxon>
        <taxon>Nymphalidae</taxon>
        <taxon>Satyrinae</taxon>
        <taxon>Satyrini</taxon>
        <taxon>Parargina</taxon>
        <taxon>Pararge</taxon>
    </lineage>
</organism>